<gene>
    <name evidence="1" type="ORF">BX611_2609</name>
</gene>
<sequence>MAKLNSFEDIIAWQKSRELNKVIYYITNSNTNFFKDYGLRDQLRRASVSVSSNIAEGFEEFNNLKNKISEVSKLISGFIKYLNSTL</sequence>
<dbReference type="InterPro" id="IPR012657">
    <property type="entry name" value="23S_rRNA-intervening_sequence"/>
</dbReference>
<dbReference type="NCBIfam" id="TIGR02436">
    <property type="entry name" value="four helix bundle protein"/>
    <property type="match status" value="1"/>
</dbReference>
<evidence type="ECO:0000313" key="2">
    <source>
        <dbReference type="Proteomes" id="UP000256429"/>
    </source>
</evidence>
<dbReference type="PANTHER" id="PTHR38471:SF2">
    <property type="entry name" value="FOUR HELIX BUNDLE PROTEIN"/>
    <property type="match status" value="1"/>
</dbReference>
<keyword evidence="2" id="KW-1185">Reference proteome</keyword>
<organism evidence="1 2">
    <name type="scientific">Lutibacter oceani</name>
    <dbReference type="NCBI Taxonomy" id="1853311"/>
    <lineage>
        <taxon>Bacteria</taxon>
        <taxon>Pseudomonadati</taxon>
        <taxon>Bacteroidota</taxon>
        <taxon>Flavobacteriia</taxon>
        <taxon>Flavobacteriales</taxon>
        <taxon>Flavobacteriaceae</taxon>
        <taxon>Lutibacter</taxon>
    </lineage>
</organism>
<evidence type="ECO:0000313" key="1">
    <source>
        <dbReference type="EMBL" id="REE80949.1"/>
    </source>
</evidence>
<protein>
    <submittedName>
        <fullName evidence="1">Four helix bundle protein</fullName>
    </submittedName>
</protein>
<dbReference type="PANTHER" id="PTHR38471">
    <property type="entry name" value="FOUR HELIX BUNDLE PROTEIN"/>
    <property type="match status" value="1"/>
</dbReference>
<accession>A0A3D9RM21</accession>
<reference evidence="1 2" key="1">
    <citation type="submission" date="2018-08" db="EMBL/GenBank/DDBJ databases">
        <title>Genomic Encyclopedia of Type Strains, Phase III (KMG-III): the genomes of soil and plant-associated and newly described type strains.</title>
        <authorList>
            <person name="Whitman W."/>
        </authorList>
    </citation>
    <scope>NUCLEOTIDE SEQUENCE [LARGE SCALE GENOMIC DNA]</scope>
    <source>
        <strain evidence="1 2">325-5</strain>
    </source>
</reference>
<proteinExistence type="predicted"/>
<dbReference type="InterPro" id="IPR036583">
    <property type="entry name" value="23S_rRNA_IVS_sf"/>
</dbReference>
<name>A0A3D9RM21_9FLAO</name>
<dbReference type="Gene3D" id="1.20.1440.60">
    <property type="entry name" value="23S rRNA-intervening sequence"/>
    <property type="match status" value="1"/>
</dbReference>
<dbReference type="AlphaFoldDB" id="A0A3D9RM21"/>
<dbReference type="Pfam" id="PF05635">
    <property type="entry name" value="23S_rRNA_IVP"/>
    <property type="match status" value="1"/>
</dbReference>
<dbReference type="EMBL" id="QTTQ01000011">
    <property type="protein sequence ID" value="REE80949.1"/>
    <property type="molecule type" value="Genomic_DNA"/>
</dbReference>
<dbReference type="OrthoDB" id="5515766at2"/>
<comment type="caution">
    <text evidence="1">The sequence shown here is derived from an EMBL/GenBank/DDBJ whole genome shotgun (WGS) entry which is preliminary data.</text>
</comment>
<dbReference type="SUPFAM" id="SSF158446">
    <property type="entry name" value="IVS-encoded protein-like"/>
    <property type="match status" value="1"/>
</dbReference>
<dbReference type="RefSeq" id="WP_115881895.1">
    <property type="nucleotide sequence ID" value="NZ_QTTQ01000011.1"/>
</dbReference>
<dbReference type="Proteomes" id="UP000256429">
    <property type="component" value="Unassembled WGS sequence"/>
</dbReference>